<evidence type="ECO:0008006" key="3">
    <source>
        <dbReference type="Google" id="ProtNLM"/>
    </source>
</evidence>
<dbReference type="RefSeq" id="WP_052205629.1">
    <property type="nucleotide sequence ID" value="NZ_CAMYAJ010000030.1"/>
</dbReference>
<dbReference type="KEGG" id="crie:AK829_09575"/>
<dbReference type="EMBL" id="CP012342">
    <property type="protein sequence ID" value="AKV59344.1"/>
    <property type="molecule type" value="Genomic_DNA"/>
</dbReference>
<gene>
    <name evidence="1" type="ORF">AK829_09575</name>
</gene>
<dbReference type="Gene3D" id="3.40.630.30">
    <property type="match status" value="1"/>
</dbReference>
<dbReference type="SUPFAM" id="SSF55729">
    <property type="entry name" value="Acyl-CoA N-acyltransferases (Nat)"/>
    <property type="match status" value="1"/>
</dbReference>
<evidence type="ECO:0000313" key="1">
    <source>
        <dbReference type="EMBL" id="AKV59344.1"/>
    </source>
</evidence>
<evidence type="ECO:0000313" key="2">
    <source>
        <dbReference type="Proteomes" id="UP000060016"/>
    </source>
</evidence>
<proteinExistence type="predicted"/>
<accession>A0A0K1RD52</accession>
<organism evidence="1 2">
    <name type="scientific">Corynebacterium riegelii</name>
    <dbReference type="NCBI Taxonomy" id="156976"/>
    <lineage>
        <taxon>Bacteria</taxon>
        <taxon>Bacillati</taxon>
        <taxon>Actinomycetota</taxon>
        <taxon>Actinomycetes</taxon>
        <taxon>Mycobacteriales</taxon>
        <taxon>Corynebacteriaceae</taxon>
        <taxon>Corynebacterium</taxon>
    </lineage>
</organism>
<keyword evidence="2" id="KW-1185">Reference proteome</keyword>
<name>A0A0K1RD52_9CORY</name>
<dbReference type="STRING" id="156976.AK829_09575"/>
<sequence length="353" mass="39735">MWVSVVLILSMFVSRVAPPHLESNEQPSLAIRTNNEAFNALNGYLSGGEDFNRSLDQELATLRPNSQRENVLMACAEREGTVHAQKDETDLKFCGFAQLSFPLLSDTHVAHAVFNYVDDFAPEVFDSLLTATKDEMSQRQRTTLYVQMNIALDGLETDPRCELLRGAGFELGVVEQASELDLALAQDPEIPAGLRPVYFAGWMPPEEHIESFLRIMEMSWEDVPATDEAEPQVWTREMIEELHAENARSTKDIANALLVDAEGIAAYSCATIDPDHPEAASQQITFVHRRARGQGLGMLIKQVLYREVKDRFPDARRIVTFNALDNERMLAINEKLGLRPKFRETSWKLVING</sequence>
<dbReference type="PATRIC" id="fig|156976.3.peg.1922"/>
<protein>
    <recommendedName>
        <fullName evidence="3">N-acetyltransferase domain-containing protein</fullName>
    </recommendedName>
</protein>
<reference evidence="1 2" key="1">
    <citation type="submission" date="2015-08" db="EMBL/GenBank/DDBJ databases">
        <authorList>
            <person name="Babu N.S."/>
            <person name="Beckwith C.J."/>
            <person name="Beseler K.G."/>
            <person name="Brison A."/>
            <person name="Carone J.V."/>
            <person name="Caskin T.P."/>
            <person name="Diamond M."/>
            <person name="Durham M.E."/>
            <person name="Foxe J.M."/>
            <person name="Go M."/>
            <person name="Henderson B.A."/>
            <person name="Jones I.B."/>
            <person name="McGettigan J.A."/>
            <person name="Micheletti S.J."/>
            <person name="Nasrallah M.E."/>
            <person name="Ortiz D."/>
            <person name="Piller C.R."/>
            <person name="Privatt S.R."/>
            <person name="Schneider S.L."/>
            <person name="Sharp S."/>
            <person name="Smith T.C."/>
            <person name="Stanton J.D."/>
            <person name="Ullery H.E."/>
            <person name="Wilson R.J."/>
            <person name="Serrano M.G."/>
            <person name="Buck G."/>
            <person name="Lee V."/>
            <person name="Wang Y."/>
            <person name="Carvalho R."/>
            <person name="Voegtly L."/>
            <person name="Shi R."/>
            <person name="Duckworth R."/>
            <person name="Johnson A."/>
            <person name="Loviza R."/>
            <person name="Walstead R."/>
            <person name="Shah Z."/>
            <person name="Kiflezghi M."/>
            <person name="Wade K."/>
            <person name="Ball S.L."/>
            <person name="Bradley K.W."/>
            <person name="Asai D.J."/>
            <person name="Bowman C.A."/>
            <person name="Russell D.A."/>
            <person name="Pope W.H."/>
            <person name="Jacobs-Sera D."/>
            <person name="Hendrix R.W."/>
            <person name="Hatfull G.F."/>
        </authorList>
    </citation>
    <scope>NUCLEOTIDE SEQUENCE [LARGE SCALE GENOMIC DNA]</scope>
    <source>
        <strain evidence="1 2">PUDD_83A45</strain>
    </source>
</reference>
<dbReference type="Proteomes" id="UP000060016">
    <property type="component" value="Chromosome"/>
</dbReference>
<dbReference type="AlphaFoldDB" id="A0A0K1RD52"/>
<dbReference type="InterPro" id="IPR016181">
    <property type="entry name" value="Acyl_CoA_acyltransferase"/>
</dbReference>